<accession>A0A7F5R5R3</accession>
<dbReference type="PANTHER" id="PTHR10174">
    <property type="entry name" value="ALPHA-TOCOPHEROL TRANSFER PROTEIN-RELATED"/>
    <property type="match status" value="1"/>
</dbReference>
<evidence type="ECO:0000313" key="2">
    <source>
        <dbReference type="Proteomes" id="UP000192223"/>
    </source>
</evidence>
<dbReference type="SUPFAM" id="SSF46938">
    <property type="entry name" value="CRAL/TRIO N-terminal domain"/>
    <property type="match status" value="1"/>
</dbReference>
<dbReference type="CDD" id="cd00170">
    <property type="entry name" value="SEC14"/>
    <property type="match status" value="1"/>
</dbReference>
<dbReference type="RefSeq" id="XP_025831173.1">
    <property type="nucleotide sequence ID" value="XM_025975388.1"/>
</dbReference>
<dbReference type="InterPro" id="IPR036865">
    <property type="entry name" value="CRAL-TRIO_dom_sf"/>
</dbReference>
<dbReference type="SMART" id="SM01100">
    <property type="entry name" value="CRAL_TRIO_N"/>
    <property type="match status" value="1"/>
</dbReference>
<dbReference type="Pfam" id="PF00650">
    <property type="entry name" value="CRAL_TRIO"/>
    <property type="match status" value="1"/>
</dbReference>
<dbReference type="Gene3D" id="3.40.525.10">
    <property type="entry name" value="CRAL-TRIO lipid binding domain"/>
    <property type="match status" value="1"/>
</dbReference>
<evidence type="ECO:0000259" key="1">
    <source>
        <dbReference type="PROSITE" id="PS50191"/>
    </source>
</evidence>
<protein>
    <submittedName>
        <fullName evidence="3">Alpha-tocopherol transfer protein isoform X2</fullName>
    </submittedName>
</protein>
<dbReference type="PRINTS" id="PR00180">
    <property type="entry name" value="CRETINALDHBP"/>
</dbReference>
<dbReference type="AlphaFoldDB" id="A0A7F5R5R3"/>
<organism evidence="2 3">
    <name type="scientific">Agrilus planipennis</name>
    <name type="common">Emerald ash borer</name>
    <name type="synonym">Agrilus marcopoli</name>
    <dbReference type="NCBI Taxonomy" id="224129"/>
    <lineage>
        <taxon>Eukaryota</taxon>
        <taxon>Metazoa</taxon>
        <taxon>Ecdysozoa</taxon>
        <taxon>Arthropoda</taxon>
        <taxon>Hexapoda</taxon>
        <taxon>Insecta</taxon>
        <taxon>Pterygota</taxon>
        <taxon>Neoptera</taxon>
        <taxon>Endopterygota</taxon>
        <taxon>Coleoptera</taxon>
        <taxon>Polyphaga</taxon>
        <taxon>Elateriformia</taxon>
        <taxon>Buprestoidea</taxon>
        <taxon>Buprestidae</taxon>
        <taxon>Agrilinae</taxon>
        <taxon>Agrilus</taxon>
    </lineage>
</organism>
<dbReference type="InterPro" id="IPR001251">
    <property type="entry name" value="CRAL-TRIO_dom"/>
</dbReference>
<proteinExistence type="predicted"/>
<dbReference type="GeneID" id="108740018"/>
<dbReference type="OrthoDB" id="75724at2759"/>
<dbReference type="PANTHER" id="PTHR10174:SF220">
    <property type="entry name" value="LD41874P"/>
    <property type="match status" value="1"/>
</dbReference>
<dbReference type="Gene3D" id="1.20.5.1200">
    <property type="entry name" value="Alpha-tocopherol transfer"/>
    <property type="match status" value="1"/>
</dbReference>
<evidence type="ECO:0000313" key="3">
    <source>
        <dbReference type="RefSeq" id="XP_025831173.1"/>
    </source>
</evidence>
<dbReference type="SMART" id="SM00516">
    <property type="entry name" value="SEC14"/>
    <property type="match status" value="1"/>
</dbReference>
<dbReference type="Gene3D" id="1.10.8.20">
    <property type="entry name" value="N-terminal domain of phosphatidylinositol transfer protein sec14p"/>
    <property type="match status" value="1"/>
</dbReference>
<dbReference type="SUPFAM" id="SSF52087">
    <property type="entry name" value="CRAL/TRIO domain"/>
    <property type="match status" value="1"/>
</dbReference>
<dbReference type="InterPro" id="IPR011074">
    <property type="entry name" value="CRAL/TRIO_N_dom"/>
</dbReference>
<reference evidence="3" key="1">
    <citation type="submission" date="2025-08" db="UniProtKB">
        <authorList>
            <consortium name="RefSeq"/>
        </authorList>
    </citation>
    <scope>IDENTIFICATION</scope>
    <source>
        <tissue evidence="3">Entire body</tissue>
    </source>
</reference>
<feature type="domain" description="CRAL-TRIO" evidence="1">
    <location>
        <begin position="113"/>
        <end position="279"/>
    </location>
</feature>
<dbReference type="Proteomes" id="UP000192223">
    <property type="component" value="Unplaced"/>
</dbReference>
<dbReference type="InterPro" id="IPR036273">
    <property type="entry name" value="CRAL/TRIO_N_dom_sf"/>
</dbReference>
<dbReference type="PROSITE" id="PS50191">
    <property type="entry name" value="CRAL_TRIO"/>
    <property type="match status" value="1"/>
</dbReference>
<name>A0A7F5R5R3_AGRPL</name>
<keyword evidence="2" id="KW-1185">Reference proteome</keyword>
<sequence>MSCCLEYGEDKVPYIKINDYALRLDLEELDDEFKDKAEKELRETPEVVEDALEQLKKMLQDEKEKGLFIPFEDDNFLVKFLRPCKFYPDSTLKLIQKHYKFRTKNPKYCTDLLPDKVAHVFKDNVIQFLPTRTQQGSRIMVINAGEKWKVKNVTLQDLFRSVMMALEIAMIEPRTQVGGVHVVLDMIGLSLNHVYQFTPYFAKMVLDWVQECTPVRLKGIHVVNQPYIFNMLYRIFKPFIREKLRKRIHFHGTNWNNFTGILPAKSLPDYYGGEMAIMEFPGHLLAELLCLYKEDFALANSYGYNKGHNDKKI</sequence>
<dbReference type="GO" id="GO:0016020">
    <property type="term" value="C:membrane"/>
    <property type="evidence" value="ECO:0007669"/>
    <property type="project" value="TreeGrafter"/>
</dbReference>
<gene>
    <name evidence="3" type="primary">LOC108740018</name>
</gene>
<dbReference type="GO" id="GO:1902936">
    <property type="term" value="F:phosphatidylinositol bisphosphate binding"/>
    <property type="evidence" value="ECO:0007669"/>
    <property type="project" value="TreeGrafter"/>
</dbReference>